<dbReference type="GO" id="GO:0005525">
    <property type="term" value="F:GTP binding"/>
    <property type="evidence" value="ECO:0007669"/>
    <property type="project" value="InterPro"/>
</dbReference>
<dbReference type="Proteomes" id="UP000276133">
    <property type="component" value="Unassembled WGS sequence"/>
</dbReference>
<dbReference type="STRING" id="10195.A0A3M7SA32"/>
<gene>
    <name evidence="1" type="ORF">BpHYR1_014191</name>
</gene>
<evidence type="ECO:0000313" key="2">
    <source>
        <dbReference type="Proteomes" id="UP000276133"/>
    </source>
</evidence>
<accession>A0A3M7SA32</accession>
<dbReference type="PANTHER" id="PTHR32341">
    <property type="entry name" value="INTERFERON-INDUCIBLE GTPASE"/>
    <property type="match status" value="1"/>
</dbReference>
<sequence length="375" mass="42527">MNFNHKDYNKSIKIDSNNGYNHLNIWKSAKINIGVIGDSTGELKQMLMNKLTSYGTVSTSHDLKFNIYHHRNNSKLQIWDLSPNTDINSLNFFNFISSIDVNNFDLFILFRTNNFSQFDQKISEYFEAEGKKMFLVGIKQDFQLNISPQIAQKVYIISVDDLSRLNEDIIDNLQSDKVAAFILSIDPLSPEIIEKKSEILKKRSSSVSVQSSLFGTLISGPGLTIIADVALLSAEIWFYRKQLGLTKEKLNNLSQDSRLACKKIVQDLLTNKYGSYALLKDVNQISYALIKMIPSILASDVFDLIKLVPMVGTVLHGSASIAASKSTLVQIIDELSSIAIRIQNLTQNNQNPIFVDYFSELDFRTRDRKFFSFKS</sequence>
<dbReference type="GO" id="GO:0016020">
    <property type="term" value="C:membrane"/>
    <property type="evidence" value="ECO:0007669"/>
    <property type="project" value="InterPro"/>
</dbReference>
<dbReference type="AlphaFoldDB" id="A0A3M7SA32"/>
<dbReference type="OrthoDB" id="10003175at2759"/>
<name>A0A3M7SA32_BRAPC</name>
<dbReference type="InterPro" id="IPR007743">
    <property type="entry name" value="Immunity-related_GTPase-like"/>
</dbReference>
<protein>
    <submittedName>
        <fullName evidence="1">Interferon-inducible GTPase 5-like</fullName>
    </submittedName>
</protein>
<reference evidence="1 2" key="1">
    <citation type="journal article" date="2018" name="Sci. Rep.">
        <title>Genomic signatures of local adaptation to the degree of environmental predictability in rotifers.</title>
        <authorList>
            <person name="Franch-Gras L."/>
            <person name="Hahn C."/>
            <person name="Garcia-Roger E.M."/>
            <person name="Carmona M.J."/>
            <person name="Serra M."/>
            <person name="Gomez A."/>
        </authorList>
    </citation>
    <scope>NUCLEOTIDE SEQUENCE [LARGE SCALE GENOMIC DNA]</scope>
    <source>
        <strain evidence="1">HYR1</strain>
    </source>
</reference>
<evidence type="ECO:0000313" key="1">
    <source>
        <dbReference type="EMBL" id="RNA32400.1"/>
    </source>
</evidence>
<proteinExistence type="predicted"/>
<comment type="caution">
    <text evidence="1">The sequence shown here is derived from an EMBL/GenBank/DDBJ whole genome shotgun (WGS) entry which is preliminary data.</text>
</comment>
<dbReference type="EMBL" id="REGN01001801">
    <property type="protein sequence ID" value="RNA32400.1"/>
    <property type="molecule type" value="Genomic_DNA"/>
</dbReference>
<keyword evidence="2" id="KW-1185">Reference proteome</keyword>
<organism evidence="1 2">
    <name type="scientific">Brachionus plicatilis</name>
    <name type="common">Marine rotifer</name>
    <name type="synonym">Brachionus muelleri</name>
    <dbReference type="NCBI Taxonomy" id="10195"/>
    <lineage>
        <taxon>Eukaryota</taxon>
        <taxon>Metazoa</taxon>
        <taxon>Spiralia</taxon>
        <taxon>Gnathifera</taxon>
        <taxon>Rotifera</taxon>
        <taxon>Eurotatoria</taxon>
        <taxon>Monogononta</taxon>
        <taxon>Pseudotrocha</taxon>
        <taxon>Ploima</taxon>
        <taxon>Brachionidae</taxon>
        <taxon>Brachionus</taxon>
    </lineage>
</organism>
<dbReference type="InterPro" id="IPR051515">
    <property type="entry name" value="IRG"/>
</dbReference>
<dbReference type="PANTHER" id="PTHR32341:SF10">
    <property type="entry name" value="INTERFERON-INDUCIBLE GTPASE 5"/>
    <property type="match status" value="1"/>
</dbReference>
<dbReference type="Pfam" id="PF05049">
    <property type="entry name" value="IIGP"/>
    <property type="match status" value="2"/>
</dbReference>